<dbReference type="Proteomes" id="UP001165064">
    <property type="component" value="Unassembled WGS sequence"/>
</dbReference>
<evidence type="ECO:0000313" key="1">
    <source>
        <dbReference type="EMBL" id="GME80435.1"/>
    </source>
</evidence>
<comment type="caution">
    <text evidence="1">The sequence shown here is derived from an EMBL/GenBank/DDBJ whole genome shotgun (WGS) entry which is preliminary data.</text>
</comment>
<reference evidence="1" key="1">
    <citation type="submission" date="2023-04" db="EMBL/GenBank/DDBJ databases">
        <title>Ambrosiozyma monospora NBRC 10751.</title>
        <authorList>
            <person name="Ichikawa N."/>
            <person name="Sato H."/>
            <person name="Tonouchi N."/>
        </authorList>
    </citation>
    <scope>NUCLEOTIDE SEQUENCE</scope>
    <source>
        <strain evidence="1">NBRC 10751</strain>
    </source>
</reference>
<protein>
    <submittedName>
        <fullName evidence="1">Unnamed protein product</fullName>
    </submittedName>
</protein>
<sequence length="117" mass="13134">MSDLEKGADIKGYEKNFNYGDESFTNEVTETEPTKLTGIYANLMEMFHGETRGIERIPEEEKTQTSLLTAASMWFSANLVIATFSLGALSYGVYKLDFGTAVLFWSKTNGSFQIFGW</sequence>
<accession>A0ACB5T3K7</accession>
<organism evidence="1 2">
    <name type="scientific">Ambrosiozyma monospora</name>
    <name type="common">Yeast</name>
    <name type="synonym">Endomycopsis monosporus</name>
    <dbReference type="NCBI Taxonomy" id="43982"/>
    <lineage>
        <taxon>Eukaryota</taxon>
        <taxon>Fungi</taxon>
        <taxon>Dikarya</taxon>
        <taxon>Ascomycota</taxon>
        <taxon>Saccharomycotina</taxon>
        <taxon>Pichiomycetes</taxon>
        <taxon>Pichiales</taxon>
        <taxon>Pichiaceae</taxon>
        <taxon>Ambrosiozyma</taxon>
    </lineage>
</organism>
<dbReference type="EMBL" id="BSXS01003064">
    <property type="protein sequence ID" value="GME80435.1"/>
    <property type="molecule type" value="Genomic_DNA"/>
</dbReference>
<keyword evidence="2" id="KW-1185">Reference proteome</keyword>
<evidence type="ECO:0000313" key="2">
    <source>
        <dbReference type="Proteomes" id="UP001165064"/>
    </source>
</evidence>
<proteinExistence type="predicted"/>
<gene>
    <name evidence="1" type="ORF">Amon02_000445800</name>
</gene>
<name>A0ACB5T3K7_AMBMO</name>